<evidence type="ECO:0000313" key="1">
    <source>
        <dbReference type="EMBL" id="KAJ8378260.1"/>
    </source>
</evidence>
<name>A0AAD7W3G3_9TELE</name>
<protein>
    <submittedName>
        <fullName evidence="1">Uncharacterized protein</fullName>
    </submittedName>
</protein>
<organism evidence="1 2">
    <name type="scientific">Aldrovandia affinis</name>
    <dbReference type="NCBI Taxonomy" id="143900"/>
    <lineage>
        <taxon>Eukaryota</taxon>
        <taxon>Metazoa</taxon>
        <taxon>Chordata</taxon>
        <taxon>Craniata</taxon>
        <taxon>Vertebrata</taxon>
        <taxon>Euteleostomi</taxon>
        <taxon>Actinopterygii</taxon>
        <taxon>Neopterygii</taxon>
        <taxon>Teleostei</taxon>
        <taxon>Notacanthiformes</taxon>
        <taxon>Halosauridae</taxon>
        <taxon>Aldrovandia</taxon>
    </lineage>
</organism>
<dbReference type="EMBL" id="JAINUG010000326">
    <property type="protein sequence ID" value="KAJ8378260.1"/>
    <property type="molecule type" value="Genomic_DNA"/>
</dbReference>
<proteinExistence type="predicted"/>
<comment type="caution">
    <text evidence="1">The sequence shown here is derived from an EMBL/GenBank/DDBJ whole genome shotgun (WGS) entry which is preliminary data.</text>
</comment>
<reference evidence="1" key="1">
    <citation type="journal article" date="2023" name="Science">
        <title>Genome structures resolve the early diversification of teleost fishes.</title>
        <authorList>
            <person name="Parey E."/>
            <person name="Louis A."/>
            <person name="Montfort J."/>
            <person name="Bouchez O."/>
            <person name="Roques C."/>
            <person name="Iampietro C."/>
            <person name="Lluch J."/>
            <person name="Castinel A."/>
            <person name="Donnadieu C."/>
            <person name="Desvignes T."/>
            <person name="Floi Bucao C."/>
            <person name="Jouanno E."/>
            <person name="Wen M."/>
            <person name="Mejri S."/>
            <person name="Dirks R."/>
            <person name="Jansen H."/>
            <person name="Henkel C."/>
            <person name="Chen W.J."/>
            <person name="Zahm M."/>
            <person name="Cabau C."/>
            <person name="Klopp C."/>
            <person name="Thompson A.W."/>
            <person name="Robinson-Rechavi M."/>
            <person name="Braasch I."/>
            <person name="Lecointre G."/>
            <person name="Bobe J."/>
            <person name="Postlethwait J.H."/>
            <person name="Berthelot C."/>
            <person name="Roest Crollius H."/>
            <person name="Guiguen Y."/>
        </authorList>
    </citation>
    <scope>NUCLEOTIDE SEQUENCE</scope>
    <source>
        <strain evidence="1">NC1722</strain>
    </source>
</reference>
<dbReference type="AlphaFoldDB" id="A0AAD7W3G3"/>
<gene>
    <name evidence="1" type="ORF">AAFF_G00244640</name>
</gene>
<sequence>MINHPACGVRTAHAFWREPEDLHAARHTAPALPSLNRGVTEPFTARDRGRQVQFRRFGSFWVIWGTVGNRRRGAAEDEHKRPVELQISNRIPQEGEQIARAGHTAMPPCQ</sequence>
<evidence type="ECO:0000313" key="2">
    <source>
        <dbReference type="Proteomes" id="UP001221898"/>
    </source>
</evidence>
<accession>A0AAD7W3G3</accession>
<dbReference type="Proteomes" id="UP001221898">
    <property type="component" value="Unassembled WGS sequence"/>
</dbReference>
<keyword evidence="2" id="KW-1185">Reference proteome</keyword>